<dbReference type="AlphaFoldDB" id="A0A5C3Q859"/>
<keyword evidence="5" id="KW-1185">Reference proteome</keyword>
<proteinExistence type="inferred from homology"/>
<sequence length="323" mass="36366">MSRTTIAIAGAGDLAKHLVEELLASSSSYDIVVLTTGPRPWFNRPNVTLHIVTYTLPSILSVLNSTRASVLFSFLNHEDPAAFVTANKALLDAARASTHTKRFVPSEYSGDIDRLPDIPRYYVPSRGAFRTILAAQTEVEYTLIGIGWIADHFVPKERRHMRDITSVAVWPIDLEKWEWFRIGTGDERVTFTAARDVARGLVRLVEMTPGSWPPKVYMEGETTSWNRAVETLEKHYGKPLTRLQNDRAARAQSYDVILKVIEENSHDETSIALLEAYFDEASVSEGTACPADLVARQKEELFQGIKFRSIDELLKDSERLDKI</sequence>
<dbReference type="SUPFAM" id="SSF51735">
    <property type="entry name" value="NAD(P)-binding Rossmann-fold domains"/>
    <property type="match status" value="1"/>
</dbReference>
<dbReference type="InterPro" id="IPR051609">
    <property type="entry name" value="NmrA/Isoflavone_reductase-like"/>
</dbReference>
<dbReference type="PANTHER" id="PTHR47706:SF4">
    <property type="entry name" value="NMRA-LIKE DOMAIN-CONTAINING PROTEIN"/>
    <property type="match status" value="1"/>
</dbReference>
<dbReference type="EMBL" id="ML178841">
    <property type="protein sequence ID" value="TFK98265.1"/>
    <property type="molecule type" value="Genomic_DNA"/>
</dbReference>
<keyword evidence="2" id="KW-0521">NADP</keyword>
<protein>
    <recommendedName>
        <fullName evidence="6">NmrA-like domain-containing protein</fullName>
    </recommendedName>
</protein>
<evidence type="ECO:0000256" key="3">
    <source>
        <dbReference type="ARBA" id="ARBA00023002"/>
    </source>
</evidence>
<evidence type="ECO:0000313" key="5">
    <source>
        <dbReference type="Proteomes" id="UP000305067"/>
    </source>
</evidence>
<dbReference type="PANTHER" id="PTHR47706">
    <property type="entry name" value="NMRA-LIKE FAMILY PROTEIN"/>
    <property type="match status" value="1"/>
</dbReference>
<gene>
    <name evidence="4" type="ORF">BDV98DRAFT_573337</name>
</gene>
<dbReference type="Proteomes" id="UP000305067">
    <property type="component" value="Unassembled WGS sequence"/>
</dbReference>
<evidence type="ECO:0000256" key="1">
    <source>
        <dbReference type="ARBA" id="ARBA00005725"/>
    </source>
</evidence>
<dbReference type="OrthoDB" id="9974981at2759"/>
<keyword evidence="3" id="KW-0560">Oxidoreductase</keyword>
<dbReference type="GO" id="GO:0016491">
    <property type="term" value="F:oxidoreductase activity"/>
    <property type="evidence" value="ECO:0007669"/>
    <property type="project" value="UniProtKB-KW"/>
</dbReference>
<dbReference type="InterPro" id="IPR036291">
    <property type="entry name" value="NAD(P)-bd_dom_sf"/>
</dbReference>
<organism evidence="4 5">
    <name type="scientific">Pterulicium gracile</name>
    <dbReference type="NCBI Taxonomy" id="1884261"/>
    <lineage>
        <taxon>Eukaryota</taxon>
        <taxon>Fungi</taxon>
        <taxon>Dikarya</taxon>
        <taxon>Basidiomycota</taxon>
        <taxon>Agaricomycotina</taxon>
        <taxon>Agaricomycetes</taxon>
        <taxon>Agaricomycetidae</taxon>
        <taxon>Agaricales</taxon>
        <taxon>Pleurotineae</taxon>
        <taxon>Pterulaceae</taxon>
        <taxon>Pterulicium</taxon>
    </lineage>
</organism>
<evidence type="ECO:0000313" key="4">
    <source>
        <dbReference type="EMBL" id="TFK98265.1"/>
    </source>
</evidence>
<reference evidence="4 5" key="1">
    <citation type="journal article" date="2019" name="Nat. Ecol. Evol.">
        <title>Megaphylogeny resolves global patterns of mushroom evolution.</title>
        <authorList>
            <person name="Varga T."/>
            <person name="Krizsan K."/>
            <person name="Foldi C."/>
            <person name="Dima B."/>
            <person name="Sanchez-Garcia M."/>
            <person name="Sanchez-Ramirez S."/>
            <person name="Szollosi G.J."/>
            <person name="Szarkandi J.G."/>
            <person name="Papp V."/>
            <person name="Albert L."/>
            <person name="Andreopoulos W."/>
            <person name="Angelini C."/>
            <person name="Antonin V."/>
            <person name="Barry K.W."/>
            <person name="Bougher N.L."/>
            <person name="Buchanan P."/>
            <person name="Buyck B."/>
            <person name="Bense V."/>
            <person name="Catcheside P."/>
            <person name="Chovatia M."/>
            <person name="Cooper J."/>
            <person name="Damon W."/>
            <person name="Desjardin D."/>
            <person name="Finy P."/>
            <person name="Geml J."/>
            <person name="Haridas S."/>
            <person name="Hughes K."/>
            <person name="Justo A."/>
            <person name="Karasinski D."/>
            <person name="Kautmanova I."/>
            <person name="Kiss B."/>
            <person name="Kocsube S."/>
            <person name="Kotiranta H."/>
            <person name="LaButti K.M."/>
            <person name="Lechner B.E."/>
            <person name="Liimatainen K."/>
            <person name="Lipzen A."/>
            <person name="Lukacs Z."/>
            <person name="Mihaltcheva S."/>
            <person name="Morgado L.N."/>
            <person name="Niskanen T."/>
            <person name="Noordeloos M.E."/>
            <person name="Ohm R.A."/>
            <person name="Ortiz-Santana B."/>
            <person name="Ovrebo C."/>
            <person name="Racz N."/>
            <person name="Riley R."/>
            <person name="Savchenko A."/>
            <person name="Shiryaev A."/>
            <person name="Soop K."/>
            <person name="Spirin V."/>
            <person name="Szebenyi C."/>
            <person name="Tomsovsky M."/>
            <person name="Tulloss R.E."/>
            <person name="Uehling J."/>
            <person name="Grigoriev I.V."/>
            <person name="Vagvolgyi C."/>
            <person name="Papp T."/>
            <person name="Martin F.M."/>
            <person name="Miettinen O."/>
            <person name="Hibbett D.S."/>
            <person name="Nagy L.G."/>
        </authorList>
    </citation>
    <scope>NUCLEOTIDE SEQUENCE [LARGE SCALE GENOMIC DNA]</scope>
    <source>
        <strain evidence="4 5">CBS 309.79</strain>
    </source>
</reference>
<accession>A0A5C3Q859</accession>
<comment type="similarity">
    <text evidence="1">Belongs to the NmrA-type oxidoreductase family. Isoflavone reductase subfamily.</text>
</comment>
<evidence type="ECO:0000256" key="2">
    <source>
        <dbReference type="ARBA" id="ARBA00022857"/>
    </source>
</evidence>
<dbReference type="Gene3D" id="3.40.50.720">
    <property type="entry name" value="NAD(P)-binding Rossmann-like Domain"/>
    <property type="match status" value="1"/>
</dbReference>
<name>A0A5C3Q859_9AGAR</name>
<evidence type="ECO:0008006" key="6">
    <source>
        <dbReference type="Google" id="ProtNLM"/>
    </source>
</evidence>